<evidence type="ECO:0000256" key="2">
    <source>
        <dbReference type="ARBA" id="ARBA00022490"/>
    </source>
</evidence>
<dbReference type="GO" id="GO:0030488">
    <property type="term" value="P:tRNA methylation"/>
    <property type="evidence" value="ECO:0007669"/>
    <property type="project" value="TreeGrafter"/>
</dbReference>
<reference evidence="6 7" key="1">
    <citation type="submission" date="2019-07" db="EMBL/GenBank/DDBJ databases">
        <title>De Novo Assembly of kiwifruit Actinidia rufa.</title>
        <authorList>
            <person name="Sugita-Konishi S."/>
            <person name="Sato K."/>
            <person name="Mori E."/>
            <person name="Abe Y."/>
            <person name="Kisaki G."/>
            <person name="Hamano K."/>
            <person name="Suezawa K."/>
            <person name="Otani M."/>
            <person name="Fukuda T."/>
            <person name="Manabe T."/>
            <person name="Gomi K."/>
            <person name="Tabuchi M."/>
            <person name="Akimitsu K."/>
            <person name="Kataoka I."/>
        </authorList>
    </citation>
    <scope>NUCLEOTIDE SEQUENCE [LARGE SCALE GENOMIC DNA]</scope>
    <source>
        <strain evidence="7">cv. Fuchu</strain>
    </source>
</reference>
<keyword evidence="3" id="KW-0853">WD repeat</keyword>
<evidence type="ECO:0000256" key="5">
    <source>
        <dbReference type="ARBA" id="ARBA00022737"/>
    </source>
</evidence>
<organism evidence="6 7">
    <name type="scientific">Actinidia rufa</name>
    <dbReference type="NCBI Taxonomy" id="165716"/>
    <lineage>
        <taxon>Eukaryota</taxon>
        <taxon>Viridiplantae</taxon>
        <taxon>Streptophyta</taxon>
        <taxon>Embryophyta</taxon>
        <taxon>Tracheophyta</taxon>
        <taxon>Spermatophyta</taxon>
        <taxon>Magnoliopsida</taxon>
        <taxon>eudicotyledons</taxon>
        <taxon>Gunneridae</taxon>
        <taxon>Pentapetalae</taxon>
        <taxon>asterids</taxon>
        <taxon>Ericales</taxon>
        <taxon>Actinidiaceae</taxon>
        <taxon>Actinidia</taxon>
    </lineage>
</organism>
<dbReference type="SUPFAM" id="SSF50978">
    <property type="entry name" value="WD40 repeat-like"/>
    <property type="match status" value="1"/>
</dbReference>
<comment type="caution">
    <text evidence="6">The sequence shown here is derived from an EMBL/GenBank/DDBJ whole genome shotgun (WGS) entry which is preliminary data.</text>
</comment>
<keyword evidence="7" id="KW-1185">Reference proteome</keyword>
<accession>A0A7J0H1L3</accession>
<gene>
    <name evidence="6" type="ORF">Acr_26g0002530</name>
</gene>
<evidence type="ECO:0000256" key="3">
    <source>
        <dbReference type="ARBA" id="ARBA00022574"/>
    </source>
</evidence>
<dbReference type="InterPro" id="IPR036322">
    <property type="entry name" value="WD40_repeat_dom_sf"/>
</dbReference>
<evidence type="ECO:0000256" key="4">
    <source>
        <dbReference type="ARBA" id="ARBA00022694"/>
    </source>
</evidence>
<comment type="subcellular location">
    <subcellularLocation>
        <location evidence="1">Cytoplasm</location>
    </subcellularLocation>
</comment>
<dbReference type="PANTHER" id="PTHR14344">
    <property type="entry name" value="WD REPEAT PROTEIN"/>
    <property type="match status" value="1"/>
</dbReference>
<keyword evidence="2" id="KW-0963">Cytoplasm</keyword>
<proteinExistence type="predicted"/>
<dbReference type="AlphaFoldDB" id="A0A7J0H1L3"/>
<protein>
    <submittedName>
        <fullName evidence="6">Transducin family protein</fullName>
    </submittedName>
</protein>
<dbReference type="OrthoDB" id="1734129at2759"/>
<dbReference type="InterPro" id="IPR051973">
    <property type="entry name" value="tRNA_Anticodon_Mtase-Reg"/>
</dbReference>
<evidence type="ECO:0000256" key="1">
    <source>
        <dbReference type="ARBA" id="ARBA00004496"/>
    </source>
</evidence>
<dbReference type="PANTHER" id="PTHR14344:SF3">
    <property type="entry name" value="WD REPEAT-CONTAINING PROTEIN 6"/>
    <property type="match status" value="1"/>
</dbReference>
<dbReference type="Proteomes" id="UP000585474">
    <property type="component" value="Unassembled WGS sequence"/>
</dbReference>
<keyword evidence="5" id="KW-0677">Repeat</keyword>
<evidence type="ECO:0000313" key="7">
    <source>
        <dbReference type="Proteomes" id="UP000585474"/>
    </source>
</evidence>
<sequence length="200" mass="22741">MRPLNPSYKTNQPVRFPSLELMEYEETLSVCNFPLTLGRGIWRCLYDPNSSLLVTAGFDTALKAQQLQASLFESLERHAEEVKELTGRRKIFTVCIPHSSEHIGLMDSKSEYVRCLHFAREYTLYVTTNNGYVYHAKLSNNGDVKWTELVQVSEVVPIVCMDLLSGSSSILSSTTEDSVAVGDGKKAYDDCQYCWRWLYS</sequence>
<dbReference type="EMBL" id="BJWL01000026">
    <property type="protein sequence ID" value="GFZ16983.1"/>
    <property type="molecule type" value="Genomic_DNA"/>
</dbReference>
<dbReference type="GO" id="GO:0005737">
    <property type="term" value="C:cytoplasm"/>
    <property type="evidence" value="ECO:0007669"/>
    <property type="project" value="UniProtKB-SubCell"/>
</dbReference>
<evidence type="ECO:0000313" key="6">
    <source>
        <dbReference type="EMBL" id="GFZ16983.1"/>
    </source>
</evidence>
<keyword evidence="4" id="KW-0819">tRNA processing</keyword>
<name>A0A7J0H1L3_9ERIC</name>